<feature type="binding site" evidence="7">
    <location>
        <position position="72"/>
    </location>
    <ligand>
        <name>Mg(2+)</name>
        <dbReference type="ChEBI" id="CHEBI:18420"/>
        <label>1</label>
    </ligand>
</feature>
<reference evidence="8 9" key="1">
    <citation type="submission" date="2023-09" db="EMBL/GenBank/DDBJ databases">
        <authorList>
            <person name="Golyshina O.V."/>
            <person name="Lunev E.A."/>
            <person name="Bargiela R."/>
            <person name="Gaines M.C."/>
            <person name="Daum B."/>
            <person name="Bale N.J."/>
            <person name="Koenen M."/>
            <person name="Sinninghe Damst J.S."/>
            <person name="Yakimov M."/>
            <person name="Golyshin P.N."/>
        </authorList>
    </citation>
    <scope>NUCLEOTIDE SEQUENCE [LARGE SCALE GENOMIC DNA]</scope>
    <source>
        <strain evidence="8 9">M1</strain>
    </source>
</reference>
<keyword evidence="4 7" id="KW-0378">Hydrolase</keyword>
<organism evidence="8 9">
    <name type="scientific">Oxyplasma meridianum</name>
    <dbReference type="NCBI Taxonomy" id="3073602"/>
    <lineage>
        <taxon>Archaea</taxon>
        <taxon>Methanobacteriati</taxon>
        <taxon>Thermoplasmatota</taxon>
        <taxon>Thermoplasmata</taxon>
        <taxon>Thermoplasmatales</taxon>
        <taxon>Thermoplasmataceae</taxon>
        <taxon>Oxyplasma</taxon>
    </lineage>
</organism>
<evidence type="ECO:0000256" key="3">
    <source>
        <dbReference type="ARBA" id="ARBA00022723"/>
    </source>
</evidence>
<keyword evidence="2 7" id="KW-0963">Cytoplasm</keyword>
<dbReference type="GO" id="GO:0004427">
    <property type="term" value="F:inorganic diphosphate phosphatase activity"/>
    <property type="evidence" value="ECO:0007669"/>
    <property type="project" value="UniProtKB-UniRule"/>
</dbReference>
<feature type="binding site" evidence="7">
    <location>
        <position position="62"/>
    </location>
    <ligand>
        <name>substrate</name>
    </ligand>
</feature>
<keyword evidence="5 7" id="KW-0460">Magnesium</keyword>
<dbReference type="SUPFAM" id="SSF50324">
    <property type="entry name" value="Inorganic pyrophosphatase"/>
    <property type="match status" value="1"/>
</dbReference>
<feature type="binding site" evidence="7">
    <location>
        <position position="146"/>
    </location>
    <ligand>
        <name>substrate</name>
    </ligand>
</feature>
<comment type="similarity">
    <text evidence="7">Belongs to the PPase family.</text>
</comment>
<evidence type="ECO:0000256" key="5">
    <source>
        <dbReference type="ARBA" id="ARBA00022842"/>
    </source>
</evidence>
<sequence length="181" mass="20537">MVNLKNESYWHTVSLGNNPPEELNVIVETPRGSRNKYEISKEFCGVVLDRVLHSSVVYPVDYGAVPRTLYDDGDPLDALVLVTQPTLPGIVLSARPIGLMKMVDGGETDNKILMVATKDPYYRDIKTYKDLPAHLLDEILNFFQTYKILEKKKTEVTGWEGKEAAIKDIERSVKAYDEKFK</sequence>
<protein>
    <recommendedName>
        <fullName evidence="7">Inorganic pyrophosphatase</fullName>
        <ecNumber evidence="7">3.6.1.1</ecNumber>
    </recommendedName>
    <alternativeName>
        <fullName evidence="7">Pyrophosphate phospho-hydrolase</fullName>
        <shortName evidence="7">PPase</shortName>
    </alternativeName>
</protein>
<dbReference type="GO" id="GO:0005737">
    <property type="term" value="C:cytoplasm"/>
    <property type="evidence" value="ECO:0007669"/>
    <property type="project" value="UniProtKB-SubCell"/>
</dbReference>
<accession>A0AAX4NGM3</accession>
<evidence type="ECO:0000256" key="4">
    <source>
        <dbReference type="ARBA" id="ARBA00022801"/>
    </source>
</evidence>
<feature type="binding site" evidence="7">
    <location>
        <position position="77"/>
    </location>
    <ligand>
        <name>Mg(2+)</name>
        <dbReference type="ChEBI" id="CHEBI:18420"/>
        <label>1</label>
    </ligand>
</feature>
<feature type="binding site" evidence="7">
    <location>
        <position position="77"/>
    </location>
    <ligand>
        <name>Mg(2+)</name>
        <dbReference type="ChEBI" id="CHEBI:18420"/>
        <label>2</label>
    </ligand>
</feature>
<dbReference type="RefSeq" id="WP_393970949.1">
    <property type="nucleotide sequence ID" value="NZ_CP133772.1"/>
</dbReference>
<evidence type="ECO:0000256" key="2">
    <source>
        <dbReference type="ARBA" id="ARBA00022490"/>
    </source>
</evidence>
<dbReference type="InterPro" id="IPR036649">
    <property type="entry name" value="Pyrophosphatase_sf"/>
</dbReference>
<comment type="catalytic activity">
    <reaction evidence="6 7">
        <text>diphosphate + H2O = 2 phosphate + H(+)</text>
        <dbReference type="Rhea" id="RHEA:24576"/>
        <dbReference type="ChEBI" id="CHEBI:15377"/>
        <dbReference type="ChEBI" id="CHEBI:15378"/>
        <dbReference type="ChEBI" id="CHEBI:33019"/>
        <dbReference type="ChEBI" id="CHEBI:43474"/>
        <dbReference type="EC" id="3.6.1.1"/>
    </reaction>
</comment>
<feature type="binding site" evidence="7">
    <location>
        <position position="109"/>
    </location>
    <ligand>
        <name>Mg(2+)</name>
        <dbReference type="ChEBI" id="CHEBI:18420"/>
        <label>1</label>
    </ligand>
</feature>
<dbReference type="KEGG" id="omr:OXIME_001194"/>
<dbReference type="GeneID" id="95967931"/>
<feature type="binding site" evidence="7">
    <location>
        <position position="50"/>
    </location>
    <ligand>
        <name>substrate</name>
    </ligand>
</feature>
<evidence type="ECO:0000313" key="8">
    <source>
        <dbReference type="EMBL" id="WYY00615.1"/>
    </source>
</evidence>
<dbReference type="Proteomes" id="UP001451606">
    <property type="component" value="Chromosome"/>
</dbReference>
<gene>
    <name evidence="7" type="primary">ppa</name>
    <name evidence="8" type="ORF">OXIME_001194</name>
</gene>
<keyword evidence="3 7" id="KW-0479">Metal-binding</keyword>
<evidence type="ECO:0000256" key="6">
    <source>
        <dbReference type="ARBA" id="ARBA00047820"/>
    </source>
</evidence>
<comment type="cofactor">
    <cofactor evidence="1 7">
        <name>Mg(2+)</name>
        <dbReference type="ChEBI" id="CHEBI:18420"/>
    </cofactor>
</comment>
<comment type="function">
    <text evidence="7">Catalyzes the hydrolysis of inorganic pyrophosphate (PPi) forming two phosphate ions.</text>
</comment>
<dbReference type="CDD" id="cd00412">
    <property type="entry name" value="pyrophosphatase"/>
    <property type="match status" value="1"/>
</dbReference>
<dbReference type="Pfam" id="PF00719">
    <property type="entry name" value="Pyrophosphatase"/>
    <property type="match status" value="1"/>
</dbReference>
<evidence type="ECO:0000313" key="9">
    <source>
        <dbReference type="Proteomes" id="UP001451606"/>
    </source>
</evidence>
<feature type="binding site" evidence="7">
    <location>
        <position position="36"/>
    </location>
    <ligand>
        <name>substrate</name>
    </ligand>
</feature>
<dbReference type="EMBL" id="CP133772">
    <property type="protein sequence ID" value="WYY00615.1"/>
    <property type="molecule type" value="Genomic_DNA"/>
</dbReference>
<evidence type="ECO:0000256" key="1">
    <source>
        <dbReference type="ARBA" id="ARBA00001946"/>
    </source>
</evidence>
<dbReference type="HAMAP" id="MF_00209">
    <property type="entry name" value="Inorganic_PPase"/>
    <property type="match status" value="1"/>
</dbReference>
<proteinExistence type="inferred from homology"/>
<dbReference type="GO" id="GO:0000287">
    <property type="term" value="F:magnesium ion binding"/>
    <property type="evidence" value="ECO:0007669"/>
    <property type="project" value="UniProtKB-UniRule"/>
</dbReference>
<dbReference type="PROSITE" id="PS00387">
    <property type="entry name" value="PPASE"/>
    <property type="match status" value="1"/>
</dbReference>
<name>A0AAX4NGM3_9ARCH</name>
<dbReference type="PANTHER" id="PTHR10286">
    <property type="entry name" value="INORGANIC PYROPHOSPHATASE"/>
    <property type="match status" value="1"/>
</dbReference>
<dbReference type="GO" id="GO:0006796">
    <property type="term" value="P:phosphate-containing compound metabolic process"/>
    <property type="evidence" value="ECO:0007669"/>
    <property type="project" value="InterPro"/>
</dbReference>
<evidence type="ECO:0000256" key="7">
    <source>
        <dbReference type="HAMAP-Rule" id="MF_00209"/>
    </source>
</evidence>
<keyword evidence="9" id="KW-1185">Reference proteome</keyword>
<dbReference type="AlphaFoldDB" id="A0AAX4NGM3"/>
<comment type="subcellular location">
    <subcellularLocation>
        <location evidence="7">Cytoplasm</location>
    </subcellularLocation>
</comment>
<dbReference type="Gene3D" id="3.90.80.10">
    <property type="entry name" value="Inorganic pyrophosphatase"/>
    <property type="match status" value="1"/>
</dbReference>
<dbReference type="FunFam" id="3.90.80.10:FF:000003">
    <property type="entry name" value="Inorganic pyrophosphatase"/>
    <property type="match status" value="1"/>
</dbReference>
<comment type="subunit">
    <text evidence="7">Homohexamer.</text>
</comment>
<dbReference type="InterPro" id="IPR008162">
    <property type="entry name" value="Pyrophosphatase"/>
</dbReference>
<dbReference type="EC" id="3.6.1.1" evidence="7"/>